<dbReference type="RefSeq" id="WP_154806251.1">
    <property type="nucleotide sequence ID" value="NZ_LXHE01000003.1"/>
</dbReference>
<comment type="caution">
    <text evidence="1">The sequence shown here is derived from an EMBL/GenBank/DDBJ whole genome shotgun (WGS) entry which is preliminary data.</text>
</comment>
<dbReference type="EMBL" id="LXHE01000003">
    <property type="protein sequence ID" value="OAV01585.1"/>
    <property type="molecule type" value="Genomic_DNA"/>
</dbReference>
<dbReference type="AlphaFoldDB" id="A0A7Z0UZI0"/>
<proteinExistence type="predicted"/>
<accession>A0A7Z0UZI0</accession>
<name>A0A7Z0UZI0_MORCA</name>
<organism evidence="1 2">
    <name type="scientific">Moraxella catarrhalis</name>
    <name type="common">Branhamella catarrhalis</name>
    <dbReference type="NCBI Taxonomy" id="480"/>
    <lineage>
        <taxon>Bacteria</taxon>
        <taxon>Pseudomonadati</taxon>
        <taxon>Pseudomonadota</taxon>
        <taxon>Gammaproteobacteria</taxon>
        <taxon>Moraxellales</taxon>
        <taxon>Moraxellaceae</taxon>
        <taxon>Moraxella</taxon>
    </lineage>
</organism>
<reference evidence="1 2" key="1">
    <citation type="journal article" date="2016" name="Genome Biol. Evol.">
        <title>Comparative Genomic Analyses of the Moraxella catarrhalis Serosensitive and Seroresistant Lineages Demonstrate Their Independent Evolution.</title>
        <authorList>
            <person name="Earl J.P."/>
            <person name="de Vries S.P."/>
            <person name="Ahmed A."/>
            <person name="Powell E."/>
            <person name="Schultz M.P."/>
            <person name="Hermans P.W."/>
            <person name="Hill D.J."/>
            <person name="Zhou Z."/>
            <person name="Constantinidou C.I."/>
            <person name="Hu F.Z."/>
            <person name="Bootsma H.J."/>
            <person name="Ehrlich G.D."/>
        </authorList>
    </citation>
    <scope>NUCLEOTIDE SEQUENCE [LARGE SCALE GENOMIC DNA]</scope>
    <source>
        <strain evidence="1 2">Z7574</strain>
    </source>
</reference>
<sequence>MTPEIDSRILSLYSHSYKAIKEHIAEIYQLEISQVAISSITDELIARL</sequence>
<evidence type="ECO:0000313" key="1">
    <source>
        <dbReference type="EMBL" id="OAV01585.1"/>
    </source>
</evidence>
<dbReference type="Proteomes" id="UP000078446">
    <property type="component" value="Unassembled WGS sequence"/>
</dbReference>
<evidence type="ECO:0000313" key="2">
    <source>
        <dbReference type="Proteomes" id="UP000078446"/>
    </source>
</evidence>
<gene>
    <name evidence="1" type="ORF">AO382_0632</name>
</gene>
<protein>
    <submittedName>
        <fullName evidence="1">Uncharacterized protein</fullName>
    </submittedName>
</protein>